<gene>
    <name evidence="2" type="ORF">A2161_06295</name>
</gene>
<dbReference type="CDD" id="cd16376">
    <property type="entry name" value="Avd_like"/>
    <property type="match status" value="1"/>
</dbReference>
<dbReference type="Proteomes" id="UP000179266">
    <property type="component" value="Unassembled WGS sequence"/>
</dbReference>
<dbReference type="Pfam" id="PF22296">
    <property type="entry name" value="bAvd"/>
    <property type="match status" value="1"/>
</dbReference>
<evidence type="ECO:0000313" key="3">
    <source>
        <dbReference type="Proteomes" id="UP000179266"/>
    </source>
</evidence>
<evidence type="ECO:0000259" key="1">
    <source>
        <dbReference type="Pfam" id="PF22296"/>
    </source>
</evidence>
<comment type="caution">
    <text evidence="2">The sequence shown here is derived from an EMBL/GenBank/DDBJ whole genome shotgun (WGS) entry which is preliminary data.</text>
</comment>
<dbReference type="AlphaFoldDB" id="A0A1F7RV08"/>
<dbReference type="InterPro" id="IPR036583">
    <property type="entry name" value="23S_rRNA_IVS_sf"/>
</dbReference>
<accession>A0A1F7RV08</accession>
<evidence type="ECO:0000313" key="2">
    <source>
        <dbReference type="EMBL" id="OGL45382.1"/>
    </source>
</evidence>
<dbReference type="InterPro" id="IPR055360">
    <property type="entry name" value="bAvd"/>
</dbReference>
<protein>
    <recommendedName>
        <fullName evidence="1">bAvd-like domain-containing protein</fullName>
    </recommendedName>
</protein>
<name>A0A1F7RV08_9BACT</name>
<dbReference type="SUPFAM" id="SSF158446">
    <property type="entry name" value="IVS-encoded protein-like"/>
    <property type="match status" value="1"/>
</dbReference>
<sequence length="122" mass="14532">MAKYEHLPIYKSAYDSLLYFEKIVSKFSRYNKYTHGSELRNLSREIVMLIVRANNLKIKKPILEEIRIKLEELKVVIRVCKEIQAFNNFNSFQTSINNVIEIARQNEGWMKSLSEHRNSQNH</sequence>
<organism evidence="2 3">
    <name type="scientific">Candidatus Schekmanbacteria bacterium RBG_13_48_7</name>
    <dbReference type="NCBI Taxonomy" id="1817878"/>
    <lineage>
        <taxon>Bacteria</taxon>
        <taxon>Candidatus Schekmaniibacteriota</taxon>
    </lineage>
</organism>
<proteinExistence type="predicted"/>
<dbReference type="Gene3D" id="1.20.1440.60">
    <property type="entry name" value="23S rRNA-intervening sequence"/>
    <property type="match status" value="1"/>
</dbReference>
<feature type="domain" description="bAvd-like" evidence="1">
    <location>
        <begin position="17"/>
        <end position="112"/>
    </location>
</feature>
<dbReference type="EMBL" id="MGDD01000180">
    <property type="protein sequence ID" value="OGL45382.1"/>
    <property type="molecule type" value="Genomic_DNA"/>
</dbReference>
<reference evidence="2 3" key="1">
    <citation type="journal article" date="2016" name="Nat. Commun.">
        <title>Thousands of microbial genomes shed light on interconnected biogeochemical processes in an aquifer system.</title>
        <authorList>
            <person name="Anantharaman K."/>
            <person name="Brown C.T."/>
            <person name="Hug L.A."/>
            <person name="Sharon I."/>
            <person name="Castelle C.J."/>
            <person name="Probst A.J."/>
            <person name="Thomas B.C."/>
            <person name="Singh A."/>
            <person name="Wilkins M.J."/>
            <person name="Karaoz U."/>
            <person name="Brodie E.L."/>
            <person name="Williams K.H."/>
            <person name="Hubbard S.S."/>
            <person name="Banfield J.F."/>
        </authorList>
    </citation>
    <scope>NUCLEOTIDE SEQUENCE [LARGE SCALE GENOMIC DNA]</scope>
</reference>